<name>A0A0E9MTX6_9BACT</name>
<dbReference type="Proteomes" id="UP000033121">
    <property type="component" value="Unassembled WGS sequence"/>
</dbReference>
<reference evidence="1 2" key="1">
    <citation type="submission" date="2015-04" db="EMBL/GenBank/DDBJ databases">
        <title>Whole genome shotgun sequence of Flavihumibacter petaseus NBRC 106054.</title>
        <authorList>
            <person name="Miyazawa S."/>
            <person name="Hosoyama A."/>
            <person name="Hashimoto M."/>
            <person name="Noguchi M."/>
            <person name="Tsuchikane K."/>
            <person name="Ohji S."/>
            <person name="Yamazoe A."/>
            <person name="Ichikawa N."/>
            <person name="Kimura A."/>
            <person name="Fujita N."/>
        </authorList>
    </citation>
    <scope>NUCLEOTIDE SEQUENCE [LARGE SCALE GENOMIC DNA]</scope>
    <source>
        <strain evidence="1 2">NBRC 106054</strain>
    </source>
</reference>
<sequence>MKEWLLAFGSIVTIGGIAAWACAGDPLPEYGVSAFAPEAFVDSSYSPFFLSEQNYYQINYDVPAENRFRQENITEWNQYTGNKVSRQALERLLYTATPDNLDSLASREPDWAKWQSVEKDRAKKSLEYLRLAKRSEQYTNPPVADWWDQEKKPAFDSTTVTSFRNAWVKLLETEKDPFLQERCFFQVVRACFFQRDYPGALRYYQKRATDFHEGSLYYRTMSYAAGAAYKQKDFALSNYLYSRVFEGSMTLRIPAHYSFHPQEESDWNKTLSLCRNAREKTVLWQMLGIFYGDEYRSMREIYSLDPKSPKTDILLVRWINKFEQASKYFSTDDYRTMEGFDIPDSTRLKGIRQIADAGNTASPWLWQLVYGYGELLSHKPALAKTYIDRAASRAPATPLAQAQVRLLQVAVTLDNAAAITPQLEQQLLPQLKWLLSLQNSDLPSLRFEDLQLTIRRKIAGLYKRQGIPTKAECFNHEPAFFKDSVFVNNLEQFLNNPKANNYEAFCKIISSVSPEMIREYKAILATYRNDLPRAMSLMQTVEAKETFLYGNPFNGRINDCHDCDHQAKQKISYSKAGFLAALQEMEKQVSAGNDVFNNARLIGNAFYNITHFGNARKFYECRIIGQDIYVVEGIDSAYFATLTEMGYAEKYYRLAMEAANTPEQKAQITFLLAKCERNRWFLQEKEPPVDFIAWKGFRDLKEKYANTRYYQEVLRECGWFRTWAGKPPLASGNR</sequence>
<accession>A0A0E9MTX6</accession>
<dbReference type="STRING" id="1220578.FPE01S_01_02440"/>
<proteinExistence type="predicted"/>
<dbReference type="AlphaFoldDB" id="A0A0E9MTX6"/>
<gene>
    <name evidence="1" type="ORF">FPE01S_01_02440</name>
</gene>
<evidence type="ECO:0000313" key="2">
    <source>
        <dbReference type="Proteomes" id="UP000033121"/>
    </source>
</evidence>
<dbReference type="EMBL" id="BBWV01000001">
    <property type="protein sequence ID" value="GAO41232.1"/>
    <property type="molecule type" value="Genomic_DNA"/>
</dbReference>
<keyword evidence="2" id="KW-1185">Reference proteome</keyword>
<evidence type="ECO:0000313" key="1">
    <source>
        <dbReference type="EMBL" id="GAO41232.1"/>
    </source>
</evidence>
<organism evidence="1 2">
    <name type="scientific">Flavihumibacter petaseus NBRC 106054</name>
    <dbReference type="NCBI Taxonomy" id="1220578"/>
    <lineage>
        <taxon>Bacteria</taxon>
        <taxon>Pseudomonadati</taxon>
        <taxon>Bacteroidota</taxon>
        <taxon>Chitinophagia</taxon>
        <taxon>Chitinophagales</taxon>
        <taxon>Chitinophagaceae</taxon>
        <taxon>Flavihumibacter</taxon>
    </lineage>
</organism>
<comment type="caution">
    <text evidence="1">The sequence shown here is derived from an EMBL/GenBank/DDBJ whole genome shotgun (WGS) entry which is preliminary data.</text>
</comment>
<protein>
    <submittedName>
        <fullName evidence="1">Uncharacterized protein</fullName>
    </submittedName>
</protein>